<evidence type="ECO:0000313" key="6">
    <source>
        <dbReference type="EMBL" id="KAJ8985440.1"/>
    </source>
</evidence>
<comment type="similarity">
    <text evidence="1">Belongs to the peptidase S8 family. Furin subfamily.</text>
</comment>
<keyword evidence="4" id="KW-0720">Serine protease</keyword>
<dbReference type="PANTHER" id="PTHR42884:SF14">
    <property type="entry name" value="NEUROENDOCRINE CONVERTASE 1"/>
    <property type="match status" value="1"/>
</dbReference>
<feature type="domain" description="P/Homo B" evidence="5">
    <location>
        <begin position="1"/>
        <end position="106"/>
    </location>
</feature>
<dbReference type="EMBL" id="JAPWTJ010000014">
    <property type="protein sequence ID" value="KAJ8985440.1"/>
    <property type="molecule type" value="Genomic_DNA"/>
</dbReference>
<accession>A0ABQ9K503</accession>
<keyword evidence="7" id="KW-1185">Reference proteome</keyword>
<evidence type="ECO:0000256" key="3">
    <source>
        <dbReference type="ARBA" id="ARBA00022801"/>
    </source>
</evidence>
<comment type="caution">
    <text evidence="6">The sequence shown here is derived from an EMBL/GenBank/DDBJ whole genome shotgun (WGS) entry which is preliminary data.</text>
</comment>
<evidence type="ECO:0000256" key="4">
    <source>
        <dbReference type="ARBA" id="ARBA00022825"/>
    </source>
</evidence>
<dbReference type="Gene3D" id="2.60.120.260">
    <property type="entry name" value="Galactose-binding domain-like"/>
    <property type="match status" value="1"/>
</dbReference>
<evidence type="ECO:0000313" key="7">
    <source>
        <dbReference type="Proteomes" id="UP001162164"/>
    </source>
</evidence>
<sequence>MDAKGSFQEVKYLEHVQLQTNINYPMRGALQIYLESPAGTRVQLLSSRKLDKSDKGFVNWIFMSVMTWGELAEGVWVLTVLDMVGPEGNYGNIGETTLILYGTQQIPPHMKDGPRMYDYNYNRIHNGIHASRSASNMYRNHNSYYL</sequence>
<evidence type="ECO:0000259" key="5">
    <source>
        <dbReference type="PROSITE" id="PS51829"/>
    </source>
</evidence>
<dbReference type="InterPro" id="IPR002884">
    <property type="entry name" value="P_dom"/>
</dbReference>
<dbReference type="Proteomes" id="UP001162164">
    <property type="component" value="Unassembled WGS sequence"/>
</dbReference>
<organism evidence="6 7">
    <name type="scientific">Molorchus minor</name>
    <dbReference type="NCBI Taxonomy" id="1323400"/>
    <lineage>
        <taxon>Eukaryota</taxon>
        <taxon>Metazoa</taxon>
        <taxon>Ecdysozoa</taxon>
        <taxon>Arthropoda</taxon>
        <taxon>Hexapoda</taxon>
        <taxon>Insecta</taxon>
        <taxon>Pterygota</taxon>
        <taxon>Neoptera</taxon>
        <taxon>Endopterygota</taxon>
        <taxon>Coleoptera</taxon>
        <taxon>Polyphaga</taxon>
        <taxon>Cucujiformia</taxon>
        <taxon>Chrysomeloidea</taxon>
        <taxon>Cerambycidae</taxon>
        <taxon>Lamiinae</taxon>
        <taxon>Monochamini</taxon>
        <taxon>Molorchus</taxon>
    </lineage>
</organism>
<evidence type="ECO:0000256" key="2">
    <source>
        <dbReference type="ARBA" id="ARBA00022670"/>
    </source>
</evidence>
<gene>
    <name evidence="6" type="ORF">NQ317_017072</name>
</gene>
<proteinExistence type="inferred from homology"/>
<evidence type="ECO:0000256" key="1">
    <source>
        <dbReference type="ARBA" id="ARBA00005325"/>
    </source>
</evidence>
<dbReference type="SUPFAM" id="SSF49785">
    <property type="entry name" value="Galactose-binding domain-like"/>
    <property type="match status" value="1"/>
</dbReference>
<dbReference type="InterPro" id="IPR008979">
    <property type="entry name" value="Galactose-bd-like_sf"/>
</dbReference>
<protein>
    <recommendedName>
        <fullName evidence="5">P/Homo B domain-containing protein</fullName>
    </recommendedName>
</protein>
<name>A0ABQ9K503_9CUCU</name>
<dbReference type="Pfam" id="PF01483">
    <property type="entry name" value="P_proprotein"/>
    <property type="match status" value="1"/>
</dbReference>
<dbReference type="PANTHER" id="PTHR42884">
    <property type="entry name" value="PROPROTEIN CONVERTASE SUBTILISIN/KEXIN-RELATED"/>
    <property type="match status" value="1"/>
</dbReference>
<reference evidence="6" key="1">
    <citation type="journal article" date="2023" name="Insect Mol. Biol.">
        <title>Genome sequencing provides insights into the evolution of gene families encoding plant cell wall-degrading enzymes in longhorned beetles.</title>
        <authorList>
            <person name="Shin N.R."/>
            <person name="Okamura Y."/>
            <person name="Kirsch R."/>
            <person name="Pauchet Y."/>
        </authorList>
    </citation>
    <scope>NUCLEOTIDE SEQUENCE</scope>
    <source>
        <strain evidence="6">MMC_N1</strain>
    </source>
</reference>
<keyword evidence="2" id="KW-0645">Protease</keyword>
<dbReference type="PROSITE" id="PS51829">
    <property type="entry name" value="P_HOMO_B"/>
    <property type="match status" value="1"/>
</dbReference>
<keyword evidence="3" id="KW-0378">Hydrolase</keyword>